<keyword evidence="8" id="KW-0496">Mitochondrion</keyword>
<evidence type="ECO:0000313" key="12">
    <source>
        <dbReference type="Proteomes" id="UP000095287"/>
    </source>
</evidence>
<comment type="subcellular location">
    <subcellularLocation>
        <location evidence="1">Mitochondrion</location>
    </subcellularLocation>
</comment>
<reference evidence="13" key="1">
    <citation type="submission" date="2016-11" db="UniProtKB">
        <authorList>
            <consortium name="WormBaseParasite"/>
        </authorList>
    </citation>
    <scope>IDENTIFICATION</scope>
</reference>
<evidence type="ECO:0000256" key="7">
    <source>
        <dbReference type="ARBA" id="ARBA00023054"/>
    </source>
</evidence>
<keyword evidence="6" id="KW-0809">Transit peptide</keyword>
<dbReference type="InterPro" id="IPR028564">
    <property type="entry name" value="MT_TRM10-typ"/>
</dbReference>
<feature type="domain" description="SAM-dependent MTase TRM10-type" evidence="11">
    <location>
        <begin position="160"/>
        <end position="364"/>
    </location>
</feature>
<keyword evidence="5" id="KW-0819">tRNA processing</keyword>
<evidence type="ECO:0000256" key="8">
    <source>
        <dbReference type="ARBA" id="ARBA00023128"/>
    </source>
</evidence>
<keyword evidence="4" id="KW-0949">S-adenosyl-L-methionine</keyword>
<keyword evidence="3" id="KW-0808">Transferase</keyword>
<dbReference type="InterPro" id="IPR038459">
    <property type="entry name" value="MT_TRM10-typ_sf"/>
</dbReference>
<dbReference type="PANTHER" id="PTHR13563:SF5">
    <property type="entry name" value="TRNA METHYLTRANSFERASE 10 HOMOLOG C"/>
    <property type="match status" value="1"/>
</dbReference>
<evidence type="ECO:0000256" key="6">
    <source>
        <dbReference type="ARBA" id="ARBA00022946"/>
    </source>
</evidence>
<proteinExistence type="predicted"/>
<name>A0A1I7ZIS3_9BILA</name>
<dbReference type="GO" id="GO:0005654">
    <property type="term" value="C:nucleoplasm"/>
    <property type="evidence" value="ECO:0007669"/>
    <property type="project" value="TreeGrafter"/>
</dbReference>
<dbReference type="GO" id="GO:0097745">
    <property type="term" value="P:mitochondrial tRNA 5'-end processing"/>
    <property type="evidence" value="ECO:0007669"/>
    <property type="project" value="TreeGrafter"/>
</dbReference>
<dbReference type="GO" id="GO:0008168">
    <property type="term" value="F:methyltransferase activity"/>
    <property type="evidence" value="ECO:0007669"/>
    <property type="project" value="UniProtKB-KW"/>
</dbReference>
<feature type="coiled-coil region" evidence="10">
    <location>
        <begin position="111"/>
        <end position="143"/>
    </location>
</feature>
<dbReference type="InterPro" id="IPR007356">
    <property type="entry name" value="tRNA_m1G_MeTrfase_euk"/>
</dbReference>
<evidence type="ECO:0000313" key="13">
    <source>
        <dbReference type="WBParaSite" id="L893_g26718.t1"/>
    </source>
</evidence>
<dbReference type="PANTHER" id="PTHR13563">
    <property type="entry name" value="TRNA (GUANINE-9-) METHYLTRANSFERASE"/>
    <property type="match status" value="1"/>
</dbReference>
<keyword evidence="7 10" id="KW-0175">Coiled coil</keyword>
<evidence type="ECO:0000259" key="11">
    <source>
        <dbReference type="PROSITE" id="PS51675"/>
    </source>
</evidence>
<dbReference type="GO" id="GO:0032259">
    <property type="term" value="P:methylation"/>
    <property type="evidence" value="ECO:0007669"/>
    <property type="project" value="UniProtKB-KW"/>
</dbReference>
<evidence type="ECO:0000256" key="5">
    <source>
        <dbReference type="ARBA" id="ARBA00022694"/>
    </source>
</evidence>
<evidence type="ECO:0000256" key="3">
    <source>
        <dbReference type="ARBA" id="ARBA00022679"/>
    </source>
</evidence>
<evidence type="ECO:0000256" key="1">
    <source>
        <dbReference type="ARBA" id="ARBA00004173"/>
    </source>
</evidence>
<evidence type="ECO:0000256" key="10">
    <source>
        <dbReference type="SAM" id="Coils"/>
    </source>
</evidence>
<keyword evidence="2" id="KW-0489">Methyltransferase</keyword>
<dbReference type="Proteomes" id="UP000095287">
    <property type="component" value="Unplaced"/>
</dbReference>
<evidence type="ECO:0000256" key="4">
    <source>
        <dbReference type="ARBA" id="ARBA00022691"/>
    </source>
</evidence>
<dbReference type="GO" id="GO:0070131">
    <property type="term" value="P:positive regulation of mitochondrial translation"/>
    <property type="evidence" value="ECO:0007669"/>
    <property type="project" value="TreeGrafter"/>
</dbReference>
<dbReference type="GO" id="GO:0005739">
    <property type="term" value="C:mitochondrion"/>
    <property type="evidence" value="ECO:0007669"/>
    <property type="project" value="UniProtKB-SubCell"/>
</dbReference>
<evidence type="ECO:0000256" key="2">
    <source>
        <dbReference type="ARBA" id="ARBA00022603"/>
    </source>
</evidence>
<keyword evidence="12" id="KW-1185">Reference proteome</keyword>
<dbReference type="GO" id="GO:0000049">
    <property type="term" value="F:tRNA binding"/>
    <property type="evidence" value="ECO:0007669"/>
    <property type="project" value="TreeGrafter"/>
</dbReference>
<dbReference type="CDD" id="cd18102">
    <property type="entry name" value="Trm10_MRRP1"/>
    <property type="match status" value="1"/>
</dbReference>
<dbReference type="WBParaSite" id="L893_g26718.t1">
    <property type="protein sequence ID" value="L893_g26718.t1"/>
    <property type="gene ID" value="L893_g26718"/>
</dbReference>
<dbReference type="Gene3D" id="3.40.1280.30">
    <property type="match status" value="1"/>
</dbReference>
<evidence type="ECO:0000256" key="9">
    <source>
        <dbReference type="ARBA" id="ARBA00029803"/>
    </source>
</evidence>
<organism evidence="12 13">
    <name type="scientific">Steinernema glaseri</name>
    <dbReference type="NCBI Taxonomy" id="37863"/>
    <lineage>
        <taxon>Eukaryota</taxon>
        <taxon>Metazoa</taxon>
        <taxon>Ecdysozoa</taxon>
        <taxon>Nematoda</taxon>
        <taxon>Chromadorea</taxon>
        <taxon>Rhabditida</taxon>
        <taxon>Tylenchina</taxon>
        <taxon>Panagrolaimomorpha</taxon>
        <taxon>Strongyloidoidea</taxon>
        <taxon>Steinernematidae</taxon>
        <taxon>Steinernema</taxon>
    </lineage>
</organism>
<accession>A0A1I7ZIS3</accession>
<dbReference type="InterPro" id="IPR025812">
    <property type="entry name" value="Trm10_C_MTase_dom"/>
</dbReference>
<dbReference type="PROSITE" id="PS51675">
    <property type="entry name" value="SAM_MT_TRM10"/>
    <property type="match status" value="1"/>
</dbReference>
<protein>
    <recommendedName>
        <fullName evidence="9">RNA (guanine-9-)-methyltransferase domain-containing protein 1</fullName>
    </recommendedName>
</protein>
<dbReference type="AlphaFoldDB" id="A0A1I7ZIS3"/>
<sequence>MWFLQSPMNRVRAFWHHLLEKIAPRKLVRPREPLTLEWDAPRLRTFPSEQLWKSLEGEHKSKLKLVVEEVEKLSRVYAFFPEQITDADWMDLARIDSAKQRLDHVKHLRRCERLKEKDERKTALKKEARQQRLKEMKEEARQMLMVTNTAKMTSLKKQLEEQRYVRSLMVSKPPTIVFDCRFLPYLSMRGLNLTTMQLQYVISENRSRKEPWPMYFTNCDFSLSPELMKSKQKHLTVLDSRRVAVPEYTSKNTTELFPRERILYLSPNAEDELESIEDDAVFVVGGIVDRVVEHGIPLHASKEAAEADGVKSVRLPLDKYVKWESGTKYLTLTAVMSILQDVYATGGDWPEVLKSHIPRRNVTSPEEKNQFARAKHQRIRELDRKVLEALKN</sequence>